<sequence length="118" mass="13456">MKKKMFVMILSSVLFGCSNNTYQELEEQLQIEESVTYNKQVKVIIQTNCVSCHSIGNVAGFRPLTDYYLLKDAILNTNLLDRIQKQNGEPGLMPQTGRMAQNQIDIILQWMADGLLEQ</sequence>
<evidence type="ECO:0000256" key="3">
    <source>
        <dbReference type="ARBA" id="ARBA00023004"/>
    </source>
</evidence>
<evidence type="ECO:0000256" key="1">
    <source>
        <dbReference type="ARBA" id="ARBA00022617"/>
    </source>
</evidence>
<evidence type="ECO:0000256" key="4">
    <source>
        <dbReference type="PROSITE-ProRule" id="PRU00433"/>
    </source>
</evidence>
<organism evidence="6 7">
    <name type="scientific">Xanthomarina gelatinilytica</name>
    <dbReference type="NCBI Taxonomy" id="1137281"/>
    <lineage>
        <taxon>Bacteria</taxon>
        <taxon>Pseudomonadati</taxon>
        <taxon>Bacteroidota</taxon>
        <taxon>Flavobacteriia</taxon>
        <taxon>Flavobacteriales</taxon>
        <taxon>Flavobacteriaceae</taxon>
        <taxon>Xanthomarina</taxon>
    </lineage>
</organism>
<dbReference type="Gene3D" id="1.10.760.10">
    <property type="entry name" value="Cytochrome c-like domain"/>
    <property type="match status" value="1"/>
</dbReference>
<dbReference type="GO" id="GO:0046872">
    <property type="term" value="F:metal ion binding"/>
    <property type="evidence" value="ECO:0007669"/>
    <property type="project" value="UniProtKB-KW"/>
</dbReference>
<name>M7MKR4_9FLAO</name>
<dbReference type="GO" id="GO:0009055">
    <property type="term" value="F:electron transfer activity"/>
    <property type="evidence" value="ECO:0007669"/>
    <property type="project" value="InterPro"/>
</dbReference>
<dbReference type="Proteomes" id="UP000012024">
    <property type="component" value="Unassembled WGS sequence"/>
</dbReference>
<keyword evidence="3 4" id="KW-0408">Iron</keyword>
<dbReference type="PATRIC" id="fig|1137281.3.peg.1163"/>
<evidence type="ECO:0000313" key="7">
    <source>
        <dbReference type="Proteomes" id="UP000012024"/>
    </source>
</evidence>
<comment type="caution">
    <text evidence="6">The sequence shown here is derived from an EMBL/GenBank/DDBJ whole genome shotgun (WGS) entry which is preliminary data.</text>
</comment>
<dbReference type="OrthoDB" id="9786191at2"/>
<keyword evidence="1 4" id="KW-0349">Heme</keyword>
<feature type="domain" description="Cytochrome c" evidence="5">
    <location>
        <begin position="33"/>
        <end position="115"/>
    </location>
</feature>
<dbReference type="PROSITE" id="PS51257">
    <property type="entry name" value="PROKAR_LIPOPROTEIN"/>
    <property type="match status" value="1"/>
</dbReference>
<dbReference type="AlphaFoldDB" id="M7MKR4"/>
<dbReference type="InterPro" id="IPR036909">
    <property type="entry name" value="Cyt_c-like_dom_sf"/>
</dbReference>
<keyword evidence="7" id="KW-1185">Reference proteome</keyword>
<dbReference type="EMBL" id="ANLA01000007">
    <property type="protein sequence ID" value="EMQ95480.1"/>
    <property type="molecule type" value="Genomic_DNA"/>
</dbReference>
<proteinExistence type="predicted"/>
<dbReference type="InterPro" id="IPR009056">
    <property type="entry name" value="Cyt_c-like_dom"/>
</dbReference>
<reference evidence="6 7" key="1">
    <citation type="submission" date="2012-12" db="EMBL/GenBank/DDBJ databases">
        <title>Genome assembly of Formosa sp. AK20.</title>
        <authorList>
            <person name="Kumar R."/>
            <person name="Khatri I."/>
            <person name="Vaidya B."/>
            <person name="Subramanian S."/>
            <person name="Pinnaka A."/>
        </authorList>
    </citation>
    <scope>NUCLEOTIDE SEQUENCE [LARGE SCALE GENOMIC DNA]</scope>
    <source>
        <strain evidence="6 7">AK20</strain>
    </source>
</reference>
<evidence type="ECO:0000256" key="2">
    <source>
        <dbReference type="ARBA" id="ARBA00022723"/>
    </source>
</evidence>
<dbReference type="PROSITE" id="PS51007">
    <property type="entry name" value="CYTC"/>
    <property type="match status" value="1"/>
</dbReference>
<dbReference type="GeneID" id="98641069"/>
<keyword evidence="2 4" id="KW-0479">Metal-binding</keyword>
<evidence type="ECO:0000313" key="6">
    <source>
        <dbReference type="EMBL" id="EMQ95480.1"/>
    </source>
</evidence>
<dbReference type="SUPFAM" id="SSF46626">
    <property type="entry name" value="Cytochrome c"/>
    <property type="match status" value="1"/>
</dbReference>
<protein>
    <recommendedName>
        <fullName evidence="5">Cytochrome c domain-containing protein</fullName>
    </recommendedName>
</protein>
<accession>M7MKR4</accession>
<dbReference type="eggNOG" id="COG2010">
    <property type="taxonomic scope" value="Bacteria"/>
</dbReference>
<evidence type="ECO:0000259" key="5">
    <source>
        <dbReference type="PROSITE" id="PS51007"/>
    </source>
</evidence>
<gene>
    <name evidence="6" type="ORF">D778_02574</name>
</gene>
<dbReference type="GO" id="GO:0020037">
    <property type="term" value="F:heme binding"/>
    <property type="evidence" value="ECO:0007669"/>
    <property type="project" value="InterPro"/>
</dbReference>
<dbReference type="RefSeq" id="WP_007648619.1">
    <property type="nucleotide sequence ID" value="NZ_ANLA01000007.1"/>
</dbReference>